<organism evidence="1 2">
    <name type="scientific">Desulfuromonas acetoxidans (strain DSM 684 / 11070)</name>
    <dbReference type="NCBI Taxonomy" id="281689"/>
    <lineage>
        <taxon>Bacteria</taxon>
        <taxon>Pseudomonadati</taxon>
        <taxon>Thermodesulfobacteriota</taxon>
        <taxon>Desulfuromonadia</taxon>
        <taxon>Desulfuromonadales</taxon>
        <taxon>Desulfuromonadaceae</taxon>
        <taxon>Desulfuromonas</taxon>
    </lineage>
</organism>
<reference evidence="1" key="1">
    <citation type="submission" date="2006-05" db="EMBL/GenBank/DDBJ databases">
        <title>Annotation of the draft genome assembly of Desulfuromonas acetoxidans DSM 684.</title>
        <authorList>
            <consortium name="US DOE Joint Genome Institute (JGI-ORNL)"/>
            <person name="Larimer F."/>
            <person name="Land M."/>
            <person name="Hauser L."/>
        </authorList>
    </citation>
    <scope>NUCLEOTIDE SEQUENCE [LARGE SCALE GENOMIC DNA]</scope>
    <source>
        <strain evidence="1">DSM 684</strain>
    </source>
</reference>
<dbReference type="Pfam" id="PF19676">
    <property type="entry name" value="DUF6178"/>
    <property type="match status" value="1"/>
</dbReference>
<dbReference type="EMBL" id="AAEW02000020">
    <property type="protein sequence ID" value="EAT14669.1"/>
    <property type="molecule type" value="Genomic_DNA"/>
</dbReference>
<keyword evidence="2" id="KW-1185">Reference proteome</keyword>
<comment type="caution">
    <text evidence="1">The sequence shown here is derived from an EMBL/GenBank/DDBJ whole genome shotgun (WGS) entry which is preliminary data.</text>
</comment>
<evidence type="ECO:0000313" key="2">
    <source>
        <dbReference type="Proteomes" id="UP000005695"/>
    </source>
</evidence>
<name>Q1JWL0_DESA6</name>
<dbReference type="RefSeq" id="WP_006002378.1">
    <property type="nucleotide sequence ID" value="NZ_AAEW02000020.1"/>
</dbReference>
<sequence>MEDQTPQSLATLPSSDPYLQQVQASSGRQKYQLILNAENSPALVQSLPAQEVFLLVKELGALDAVELIGLASPEQVTLCVDMDCWDGDQLDAENALVWLHLLLIQDEEEFLRLIDDFDFELLVMMVKKQLTVVSGLESLTDDDEDLLANRKRFDQVYECDYRNSDVAKLMEAFQDVLFRERQELYLRLMEAVRHEMDSALQEDVFQLRCGRLGDLGFVERFESRSLYQVIDPQRFDPQQHVKPQGIYTAQSTGGVAPGFLVTTVQPHDLLADVMAGGLNEDLAHELTFLLNRAMSADGVNYGEPNDVRETIEDVYHYLNLALGYLAGSDAGKATELFHSVYLQHLFQLGYSLTASLRQRARTISQSVLGPYLDGPDAAVITALCQEKPRFFNGLMDETRADQRPFATMAEVTLVDEELQCIDMLQAVFGEQGLLPLGAPEDIDLDGCVPDLGSELTLSEIFLTALAQRIMGRDFAFRPFPIQELSQLHATLTRSDEAMTALRDETSRWLESQAPGTTPFVHYCLAIWESELCELEADDLVPEYVGGLVLRVE</sequence>
<dbReference type="InterPro" id="IPR045750">
    <property type="entry name" value="DUF6178"/>
</dbReference>
<gene>
    <name evidence="1" type="ORF">Dace_0633</name>
</gene>
<accession>Q1JWL0</accession>
<proteinExistence type="predicted"/>
<protein>
    <submittedName>
        <fullName evidence="1">Uncharacterized protein</fullName>
    </submittedName>
</protein>
<dbReference type="OrthoDB" id="5479105at2"/>
<dbReference type="Proteomes" id="UP000005695">
    <property type="component" value="Unassembled WGS sequence"/>
</dbReference>
<reference evidence="1" key="2">
    <citation type="submission" date="2006-05" db="EMBL/GenBank/DDBJ databases">
        <title>Sequencing of the draft genome and assembly of Desulfuromonas acetoxidans DSM 684.</title>
        <authorList>
            <consortium name="US DOE Joint Genome Institute (JGI-PGF)"/>
            <person name="Copeland A."/>
            <person name="Lucas S."/>
            <person name="Lapidus A."/>
            <person name="Barry K."/>
            <person name="Detter J.C."/>
            <person name="Glavina del Rio T."/>
            <person name="Hammon N."/>
            <person name="Israni S."/>
            <person name="Dalin E."/>
            <person name="Tice H."/>
            <person name="Bruce D."/>
            <person name="Pitluck S."/>
            <person name="Richardson P."/>
        </authorList>
    </citation>
    <scope>NUCLEOTIDE SEQUENCE [LARGE SCALE GENOMIC DNA]</scope>
    <source>
        <strain evidence="1">DSM 684</strain>
    </source>
</reference>
<dbReference type="AlphaFoldDB" id="Q1JWL0"/>
<evidence type="ECO:0000313" key="1">
    <source>
        <dbReference type="EMBL" id="EAT14669.1"/>
    </source>
</evidence>